<keyword evidence="1" id="KW-0732">Signal</keyword>
<dbReference type="GO" id="GO:0016787">
    <property type="term" value="F:hydrolase activity"/>
    <property type="evidence" value="ECO:0007669"/>
    <property type="project" value="UniProtKB-KW"/>
</dbReference>
<evidence type="ECO:0000256" key="2">
    <source>
        <dbReference type="ARBA" id="ARBA00022801"/>
    </source>
</evidence>
<dbReference type="PANTHER" id="PTHR43037">
    <property type="entry name" value="UNNAMED PRODUCT-RELATED"/>
    <property type="match status" value="1"/>
</dbReference>
<reference key="1">
    <citation type="submission" date="2010-11" db="EMBL/GenBank/DDBJ databases">
        <title>The complete sequence of chromosome of Isophaera pallida ATCC 43644.</title>
        <authorList>
            <consortium name="US DOE Joint Genome Institute (JGI-PGF)"/>
            <person name="Lucas S."/>
            <person name="Copeland A."/>
            <person name="Lapidus A."/>
            <person name="Bruce D."/>
            <person name="Goodwin L."/>
            <person name="Pitluck S."/>
            <person name="Kyrpides N."/>
            <person name="Mavromatis K."/>
            <person name="Pagani I."/>
            <person name="Ivanova N."/>
            <person name="Saunders E."/>
            <person name="Brettin T."/>
            <person name="Detter J.C."/>
            <person name="Han C."/>
            <person name="Tapia R."/>
            <person name="Land M."/>
            <person name="Hauser L."/>
            <person name="Markowitz V."/>
            <person name="Cheng J.-F."/>
            <person name="Hugenholtz P."/>
            <person name="Woyke T."/>
            <person name="Wu D."/>
            <person name="Eisen J.A."/>
        </authorList>
    </citation>
    <scope>NUCLEOTIDE SEQUENCE</scope>
    <source>
        <strain>ATCC 43644</strain>
    </source>
</reference>
<keyword evidence="5" id="KW-1185">Reference proteome</keyword>
<feature type="region of interest" description="Disordered" evidence="3">
    <location>
        <begin position="233"/>
        <end position="254"/>
    </location>
</feature>
<dbReference type="RefSeq" id="WP_013563486.1">
    <property type="nucleotide sequence ID" value="NC_014962.1"/>
</dbReference>
<dbReference type="STRING" id="575540.Isop_0604"/>
<evidence type="ECO:0000313" key="4">
    <source>
        <dbReference type="EMBL" id="ADV61197.1"/>
    </source>
</evidence>
<organism evidence="4 5">
    <name type="scientific">Isosphaera pallida (strain ATCC 43644 / DSM 9630 / IS1B)</name>
    <dbReference type="NCBI Taxonomy" id="575540"/>
    <lineage>
        <taxon>Bacteria</taxon>
        <taxon>Pseudomonadati</taxon>
        <taxon>Planctomycetota</taxon>
        <taxon>Planctomycetia</taxon>
        <taxon>Isosphaerales</taxon>
        <taxon>Isosphaeraceae</taxon>
        <taxon>Isosphaera</taxon>
    </lineage>
</organism>
<dbReference type="InParanoid" id="E8R0L2"/>
<dbReference type="eggNOG" id="COG0400">
    <property type="taxonomic scope" value="Bacteria"/>
</dbReference>
<evidence type="ECO:0000256" key="3">
    <source>
        <dbReference type="SAM" id="MobiDB-lite"/>
    </source>
</evidence>
<dbReference type="Gene3D" id="3.40.50.1820">
    <property type="entry name" value="alpha/beta hydrolase"/>
    <property type="match status" value="1"/>
</dbReference>
<proteinExistence type="predicted"/>
<reference evidence="4 5" key="2">
    <citation type="journal article" date="2011" name="Stand. Genomic Sci.">
        <title>Complete genome sequence of Isosphaera pallida type strain (IS1B).</title>
        <authorList>
            <consortium name="US DOE Joint Genome Institute (JGI-PGF)"/>
            <person name="Goker M."/>
            <person name="Cleland D."/>
            <person name="Saunders E."/>
            <person name="Lapidus A."/>
            <person name="Nolan M."/>
            <person name="Lucas S."/>
            <person name="Hammon N."/>
            <person name="Deshpande S."/>
            <person name="Cheng J.F."/>
            <person name="Tapia R."/>
            <person name="Han C."/>
            <person name="Goodwin L."/>
            <person name="Pitluck S."/>
            <person name="Liolios K."/>
            <person name="Pagani I."/>
            <person name="Ivanova N."/>
            <person name="Mavromatis K."/>
            <person name="Pati A."/>
            <person name="Chen A."/>
            <person name="Palaniappan K."/>
            <person name="Land M."/>
            <person name="Hauser L."/>
            <person name="Chang Y.J."/>
            <person name="Jeffries C.D."/>
            <person name="Detter J.C."/>
            <person name="Beck B."/>
            <person name="Woyke T."/>
            <person name="Bristow J."/>
            <person name="Eisen J.A."/>
            <person name="Markowitz V."/>
            <person name="Hugenholtz P."/>
            <person name="Kyrpides N.C."/>
            <person name="Klenk H.P."/>
        </authorList>
    </citation>
    <scope>NUCLEOTIDE SEQUENCE [LARGE SCALE GENOMIC DNA]</scope>
    <source>
        <strain evidence="5">ATCC 43644 / DSM 9630 / IS1B</strain>
    </source>
</reference>
<dbReference type="EMBL" id="CP002353">
    <property type="protein sequence ID" value="ADV61197.1"/>
    <property type="molecule type" value="Genomic_DNA"/>
</dbReference>
<dbReference type="PANTHER" id="PTHR43037:SF5">
    <property type="entry name" value="FERULOYL ESTERASE"/>
    <property type="match status" value="1"/>
</dbReference>
<evidence type="ECO:0000256" key="1">
    <source>
        <dbReference type="ARBA" id="ARBA00022729"/>
    </source>
</evidence>
<dbReference type="KEGG" id="ipa:Isop_0604"/>
<dbReference type="SUPFAM" id="SSF53474">
    <property type="entry name" value="alpha/beta-Hydrolases"/>
    <property type="match status" value="1"/>
</dbReference>
<dbReference type="OrthoDB" id="268356at2"/>
<gene>
    <name evidence="4" type="ordered locus">Isop_0604</name>
</gene>
<evidence type="ECO:0000313" key="5">
    <source>
        <dbReference type="Proteomes" id="UP000008631"/>
    </source>
</evidence>
<dbReference type="Proteomes" id="UP000008631">
    <property type="component" value="Chromosome"/>
</dbReference>
<dbReference type="InterPro" id="IPR050955">
    <property type="entry name" value="Plant_Biomass_Hydrol_Est"/>
</dbReference>
<sequence>MIVYRHRMILIYSLVAGWLLWGTGWIGTPAYAQIERYELGRRLRVFEKAWDQIPDPEARQRTTALLDRAVQSFFGFRLPEAGKMMDEAWFALQSAEAPDPKDRWARSLRIRLERRLLDAANDRIAGDLAPFHSPKEPIPAQARLRLTLKVGGHQAETLVEPIASWPVVFDWDWRPNPTLVPDVFTNVDASLIGVVEIEGRARATIEQTVSLVSDLDSRLTRLDSLLTSWEAADDSDQEAASQSKPEAASPPRTTDRLSLRLNVDLLKGLKRGNTYETDYPAARLLAEAEALAQALQEGRSFHGPDRVGQAWLNLALPRKRSWVVRVQVPENGPEVREKGQTLPLVLALHGAGGTENLFFDGYGDGALAKVCARRGWLMVAPRSGFGIAPLPELIDELARIYPIDRQRIALVGHSMGAGQAVTAVSARPELYRAVVALGGGGRVTPRQELAHVPFLIGVGDRDFALRGARQLRDALQQLNPERLEYEEFPHIEHLAIVQAAMDRVDRFLQSALDRDR</sequence>
<dbReference type="HOGENOM" id="CLU_567066_0_0_0"/>
<keyword evidence="2" id="KW-0378">Hydrolase</keyword>
<dbReference type="AlphaFoldDB" id="E8R0L2"/>
<protein>
    <submittedName>
        <fullName evidence="4">Phospholipase/Carboxylesterase</fullName>
    </submittedName>
</protein>
<accession>E8R0L2</accession>
<dbReference type="InterPro" id="IPR029058">
    <property type="entry name" value="AB_hydrolase_fold"/>
</dbReference>
<name>E8R0L2_ISOPI</name>